<reference evidence="2" key="1">
    <citation type="journal article" date="2014" name="Front. Microbiol.">
        <title>High frequency of phylogenetically diverse reductive dehalogenase-homologous genes in deep subseafloor sedimentary metagenomes.</title>
        <authorList>
            <person name="Kawai M."/>
            <person name="Futagami T."/>
            <person name="Toyoda A."/>
            <person name="Takaki Y."/>
            <person name="Nishi S."/>
            <person name="Hori S."/>
            <person name="Arai W."/>
            <person name="Tsubouchi T."/>
            <person name="Morono Y."/>
            <person name="Uchiyama I."/>
            <person name="Ito T."/>
            <person name="Fujiyama A."/>
            <person name="Inagaki F."/>
            <person name="Takami H."/>
        </authorList>
    </citation>
    <scope>NUCLEOTIDE SEQUENCE</scope>
    <source>
        <strain evidence="2">Expedition CK06-06</strain>
    </source>
</reference>
<dbReference type="SUPFAM" id="SSF46548">
    <property type="entry name" value="alpha-helical ferredoxin"/>
    <property type="match status" value="1"/>
</dbReference>
<dbReference type="AlphaFoldDB" id="X1GHK4"/>
<dbReference type="PROSITE" id="PS51379">
    <property type="entry name" value="4FE4S_FER_2"/>
    <property type="match status" value="1"/>
</dbReference>
<organism evidence="2">
    <name type="scientific">marine sediment metagenome</name>
    <dbReference type="NCBI Taxonomy" id="412755"/>
    <lineage>
        <taxon>unclassified sequences</taxon>
        <taxon>metagenomes</taxon>
        <taxon>ecological metagenomes</taxon>
    </lineage>
</organism>
<accession>X1GHK4</accession>
<sequence>MKPLAGGVITEPELSLRWILAQSVSTVIPGMIQPKEVESNAIVGRAPLPLSEKELEKLKKVCYPLEENFCRRCMYCMPCPEGIPIYLIQELGDKVKVPQARELCRDIYARQKVNVEACNECEECEEKCPYHLPIRKMLKEKHDLLTT</sequence>
<dbReference type="EMBL" id="BARU01006022">
    <property type="protein sequence ID" value="GAH44320.1"/>
    <property type="molecule type" value="Genomic_DNA"/>
</dbReference>
<dbReference type="InterPro" id="IPR017896">
    <property type="entry name" value="4Fe4S_Fe-S-bd"/>
</dbReference>
<evidence type="ECO:0000259" key="1">
    <source>
        <dbReference type="PROSITE" id="PS51379"/>
    </source>
</evidence>
<protein>
    <recommendedName>
        <fullName evidence="1">4Fe-4S ferredoxin-type domain-containing protein</fullName>
    </recommendedName>
</protein>
<evidence type="ECO:0000313" key="2">
    <source>
        <dbReference type="EMBL" id="GAH44320.1"/>
    </source>
</evidence>
<comment type="caution">
    <text evidence="2">The sequence shown here is derived from an EMBL/GenBank/DDBJ whole genome shotgun (WGS) entry which is preliminary data.</text>
</comment>
<feature type="domain" description="4Fe-4S ferredoxin-type" evidence="1">
    <location>
        <begin position="109"/>
        <end position="140"/>
    </location>
</feature>
<name>X1GHK4_9ZZZZ</name>
<dbReference type="Gene3D" id="3.20.20.100">
    <property type="entry name" value="NADP-dependent oxidoreductase domain"/>
    <property type="match status" value="1"/>
</dbReference>
<dbReference type="SUPFAM" id="SSF51430">
    <property type="entry name" value="NAD(P)-linked oxidoreductase"/>
    <property type="match status" value="1"/>
</dbReference>
<gene>
    <name evidence="2" type="ORF">S03H2_11831</name>
</gene>
<dbReference type="InterPro" id="IPR036812">
    <property type="entry name" value="NAD(P)_OxRdtase_dom_sf"/>
</dbReference>
<dbReference type="PROSITE" id="PS00198">
    <property type="entry name" value="4FE4S_FER_1"/>
    <property type="match status" value="1"/>
</dbReference>
<proteinExistence type="predicted"/>
<dbReference type="InterPro" id="IPR017900">
    <property type="entry name" value="4Fe4S_Fe_S_CS"/>
</dbReference>